<evidence type="ECO:0000313" key="3">
    <source>
        <dbReference type="Proteomes" id="UP000054144"/>
    </source>
</evidence>
<dbReference type="OrthoDB" id="2986975at2759"/>
<accession>A0A0D7A9W1</accession>
<dbReference type="Pfam" id="PF21530">
    <property type="entry name" value="Pif1_2B_dom"/>
    <property type="match status" value="1"/>
</dbReference>
<protein>
    <recommendedName>
        <fullName evidence="1">DNA helicase Pif1-like 2B domain-containing protein</fullName>
    </recommendedName>
</protein>
<evidence type="ECO:0000259" key="1">
    <source>
        <dbReference type="Pfam" id="PF21530"/>
    </source>
</evidence>
<dbReference type="InterPro" id="IPR049163">
    <property type="entry name" value="Pif1-like_2B_dom"/>
</dbReference>
<dbReference type="Proteomes" id="UP000054144">
    <property type="component" value="Unassembled WGS sequence"/>
</dbReference>
<evidence type="ECO:0000313" key="2">
    <source>
        <dbReference type="EMBL" id="KIY46726.1"/>
    </source>
</evidence>
<dbReference type="EMBL" id="KN882024">
    <property type="protein sequence ID" value="KIY46726.1"/>
    <property type="molecule type" value="Genomic_DNA"/>
</dbReference>
<keyword evidence="3" id="KW-1185">Reference proteome</keyword>
<proteinExistence type="predicted"/>
<dbReference type="AlphaFoldDB" id="A0A0D7A9W1"/>
<sequence length="111" mass="12481">MCKGKKNIGDDLPRELEMAIGAKVMITKNLNINARIANGSRGTVVKNFLDPDEGDYNESQGMVKLTHPPIFKIHVKEGKNMTAKTVKHSQYPMTLAYTFTDYYSEEARDVT</sequence>
<gene>
    <name evidence="2" type="ORF">FISHEDRAFT_60126</name>
</gene>
<name>A0A0D7A9W1_9AGAR</name>
<feature type="domain" description="DNA helicase Pif1-like 2B" evidence="1">
    <location>
        <begin position="14"/>
        <end position="45"/>
    </location>
</feature>
<organism evidence="2 3">
    <name type="scientific">Fistulina hepatica ATCC 64428</name>
    <dbReference type="NCBI Taxonomy" id="1128425"/>
    <lineage>
        <taxon>Eukaryota</taxon>
        <taxon>Fungi</taxon>
        <taxon>Dikarya</taxon>
        <taxon>Basidiomycota</taxon>
        <taxon>Agaricomycotina</taxon>
        <taxon>Agaricomycetes</taxon>
        <taxon>Agaricomycetidae</taxon>
        <taxon>Agaricales</taxon>
        <taxon>Fistulinaceae</taxon>
        <taxon>Fistulina</taxon>
    </lineage>
</organism>
<reference evidence="2 3" key="1">
    <citation type="journal article" date="2015" name="Fungal Genet. Biol.">
        <title>Evolution of novel wood decay mechanisms in Agaricales revealed by the genome sequences of Fistulina hepatica and Cylindrobasidium torrendii.</title>
        <authorList>
            <person name="Floudas D."/>
            <person name="Held B.W."/>
            <person name="Riley R."/>
            <person name="Nagy L.G."/>
            <person name="Koehler G."/>
            <person name="Ransdell A.S."/>
            <person name="Younus H."/>
            <person name="Chow J."/>
            <person name="Chiniquy J."/>
            <person name="Lipzen A."/>
            <person name="Tritt A."/>
            <person name="Sun H."/>
            <person name="Haridas S."/>
            <person name="LaButti K."/>
            <person name="Ohm R.A."/>
            <person name="Kues U."/>
            <person name="Blanchette R.A."/>
            <person name="Grigoriev I.V."/>
            <person name="Minto R.E."/>
            <person name="Hibbett D.S."/>
        </authorList>
    </citation>
    <scope>NUCLEOTIDE SEQUENCE [LARGE SCALE GENOMIC DNA]</scope>
    <source>
        <strain evidence="2 3">ATCC 64428</strain>
    </source>
</reference>